<evidence type="ECO:0000256" key="5">
    <source>
        <dbReference type="ARBA" id="ARBA00022989"/>
    </source>
</evidence>
<comment type="caution">
    <text evidence="9">The sequence shown here is derived from an EMBL/GenBank/DDBJ whole genome shotgun (WGS) entry which is preliminary data.</text>
</comment>
<dbReference type="Proteomes" id="UP000626220">
    <property type="component" value="Unassembled WGS sequence"/>
</dbReference>
<comment type="similarity">
    <text evidence="2 7">Belongs to the ExbD/TolR family.</text>
</comment>
<organism evidence="9 10">
    <name type="scientific">Seohaeicola zhoushanensis</name>
    <dbReference type="NCBI Taxonomy" id="1569283"/>
    <lineage>
        <taxon>Bacteria</taxon>
        <taxon>Pseudomonadati</taxon>
        <taxon>Pseudomonadota</taxon>
        <taxon>Alphaproteobacteria</taxon>
        <taxon>Rhodobacterales</taxon>
        <taxon>Roseobacteraceae</taxon>
        <taxon>Seohaeicola</taxon>
    </lineage>
</organism>
<protein>
    <recommendedName>
        <fullName evidence="11">Biopolymer transporter ExbD</fullName>
    </recommendedName>
</protein>
<comment type="subcellular location">
    <subcellularLocation>
        <location evidence="1">Cell membrane</location>
        <topology evidence="1">Single-pass membrane protein</topology>
    </subcellularLocation>
    <subcellularLocation>
        <location evidence="7">Cell membrane</location>
        <topology evidence="7">Single-pass type II membrane protein</topology>
    </subcellularLocation>
</comment>
<evidence type="ECO:0000256" key="7">
    <source>
        <dbReference type="RuleBase" id="RU003879"/>
    </source>
</evidence>
<evidence type="ECO:0000256" key="3">
    <source>
        <dbReference type="ARBA" id="ARBA00022475"/>
    </source>
</evidence>
<evidence type="ECO:0000313" key="10">
    <source>
        <dbReference type="Proteomes" id="UP000626220"/>
    </source>
</evidence>
<evidence type="ECO:0000256" key="6">
    <source>
        <dbReference type="ARBA" id="ARBA00023136"/>
    </source>
</evidence>
<evidence type="ECO:0008006" key="11">
    <source>
        <dbReference type="Google" id="ProtNLM"/>
    </source>
</evidence>
<accession>A0A8J3M3S7</accession>
<proteinExistence type="inferred from homology"/>
<dbReference type="PANTHER" id="PTHR30558">
    <property type="entry name" value="EXBD MEMBRANE COMPONENT OF PMF-DRIVEN MACROMOLECULE IMPORT SYSTEM"/>
    <property type="match status" value="1"/>
</dbReference>
<keyword evidence="5 8" id="KW-1133">Transmembrane helix</keyword>
<dbReference type="GO" id="GO:0015031">
    <property type="term" value="P:protein transport"/>
    <property type="evidence" value="ECO:0007669"/>
    <property type="project" value="UniProtKB-KW"/>
</dbReference>
<name>A0A8J3M3S7_9RHOB</name>
<keyword evidence="6 8" id="KW-0472">Membrane</keyword>
<reference evidence="9" key="1">
    <citation type="journal article" date="2014" name="Int. J. Syst. Evol. Microbiol.">
        <title>Complete genome sequence of Corynebacterium casei LMG S-19264T (=DSM 44701T), isolated from a smear-ripened cheese.</title>
        <authorList>
            <consortium name="US DOE Joint Genome Institute (JGI-PGF)"/>
            <person name="Walter F."/>
            <person name="Albersmeier A."/>
            <person name="Kalinowski J."/>
            <person name="Ruckert C."/>
        </authorList>
    </citation>
    <scope>NUCLEOTIDE SEQUENCE</scope>
    <source>
        <strain evidence="9">KCTC 42650</strain>
    </source>
</reference>
<evidence type="ECO:0000256" key="2">
    <source>
        <dbReference type="ARBA" id="ARBA00005811"/>
    </source>
</evidence>
<dbReference type="AlphaFoldDB" id="A0A8J3M3S7"/>
<reference evidence="9" key="2">
    <citation type="submission" date="2020-09" db="EMBL/GenBank/DDBJ databases">
        <authorList>
            <person name="Sun Q."/>
            <person name="Kim S."/>
        </authorList>
    </citation>
    <scope>NUCLEOTIDE SEQUENCE</scope>
    <source>
        <strain evidence="9">KCTC 42650</strain>
    </source>
</reference>
<dbReference type="PANTHER" id="PTHR30558:SF3">
    <property type="entry name" value="BIOPOLYMER TRANSPORT PROTEIN EXBD-RELATED"/>
    <property type="match status" value="1"/>
</dbReference>
<evidence type="ECO:0000256" key="1">
    <source>
        <dbReference type="ARBA" id="ARBA00004162"/>
    </source>
</evidence>
<keyword evidence="3" id="KW-1003">Cell membrane</keyword>
<gene>
    <name evidence="9" type="ORF">GCM10017056_03220</name>
</gene>
<dbReference type="GO" id="GO:0005886">
    <property type="term" value="C:plasma membrane"/>
    <property type="evidence" value="ECO:0007669"/>
    <property type="project" value="UniProtKB-SubCell"/>
</dbReference>
<evidence type="ECO:0000256" key="4">
    <source>
        <dbReference type="ARBA" id="ARBA00022692"/>
    </source>
</evidence>
<keyword evidence="4 7" id="KW-0812">Transmembrane</keyword>
<dbReference type="InterPro" id="IPR003400">
    <property type="entry name" value="ExbD"/>
</dbReference>
<evidence type="ECO:0000313" key="9">
    <source>
        <dbReference type="EMBL" id="GHF35098.1"/>
    </source>
</evidence>
<dbReference type="Pfam" id="PF02472">
    <property type="entry name" value="ExbD"/>
    <property type="match status" value="1"/>
</dbReference>
<dbReference type="GO" id="GO:0022857">
    <property type="term" value="F:transmembrane transporter activity"/>
    <property type="evidence" value="ECO:0007669"/>
    <property type="project" value="InterPro"/>
</dbReference>
<evidence type="ECO:0000256" key="8">
    <source>
        <dbReference type="SAM" id="Phobius"/>
    </source>
</evidence>
<keyword evidence="10" id="KW-1185">Reference proteome</keyword>
<sequence>MAGTGLRRPTRPARLISLVPMIDVMLIMLVFFMVTSTYLNLDMIPAVHQQDSPAQAAAPSDAGGTLMIRLGSDGIPVVQGAAVPAGVLSALLAGRLADDPLLQVLVLPSGGATTQALISVMDEAARAGAVRLRVVRLEARP</sequence>
<dbReference type="RefSeq" id="WP_229863859.1">
    <property type="nucleotide sequence ID" value="NZ_BNCJ01000001.1"/>
</dbReference>
<keyword evidence="7" id="KW-0813">Transport</keyword>
<feature type="transmembrane region" description="Helical" evidence="8">
    <location>
        <begin position="12"/>
        <end position="34"/>
    </location>
</feature>
<keyword evidence="7" id="KW-0653">Protein transport</keyword>
<dbReference type="EMBL" id="BNCJ01000001">
    <property type="protein sequence ID" value="GHF35098.1"/>
    <property type="molecule type" value="Genomic_DNA"/>
</dbReference>